<feature type="transmembrane region" description="Helical" evidence="2">
    <location>
        <begin position="301"/>
        <end position="318"/>
    </location>
</feature>
<feature type="transmembrane region" description="Helical" evidence="2">
    <location>
        <begin position="20"/>
        <end position="38"/>
    </location>
</feature>
<organism evidence="4 5">
    <name type="scientific">Lactobacillus delbrueckii</name>
    <dbReference type="NCBI Taxonomy" id="1584"/>
    <lineage>
        <taxon>Bacteria</taxon>
        <taxon>Bacillati</taxon>
        <taxon>Bacillota</taxon>
        <taxon>Bacilli</taxon>
        <taxon>Lactobacillales</taxon>
        <taxon>Lactobacillaceae</taxon>
        <taxon>Lactobacillus</taxon>
    </lineage>
</organism>
<feature type="transmembrane region" description="Helical" evidence="2">
    <location>
        <begin position="167"/>
        <end position="184"/>
    </location>
</feature>
<keyword evidence="2" id="KW-1133">Transmembrane helix</keyword>
<feature type="transmembrane region" description="Helical" evidence="2">
    <location>
        <begin position="234"/>
        <end position="258"/>
    </location>
</feature>
<evidence type="ECO:0000256" key="1">
    <source>
        <dbReference type="SAM" id="MobiDB-lite"/>
    </source>
</evidence>
<name>A0ABD0AHG8_9LACO</name>
<feature type="transmembrane region" description="Helical" evidence="2">
    <location>
        <begin position="621"/>
        <end position="643"/>
    </location>
</feature>
<feature type="transmembrane region" description="Helical" evidence="2">
    <location>
        <begin position="86"/>
        <end position="105"/>
    </location>
</feature>
<sequence>MKGKEREKTINMKKLKTINYAACWPYLAVVLFAAYLAYRQMRTGNIIIGSDTIFHFNRFYETEEQIRNGNLSWFITLYGFNQSGRVINALYGPAFAYLNGLLLLAVRTWYRYQIITSFLVFAVGGVGMYRAVHRFKVRGSIAVLVTIIYMTIGWLPRWQSGSNFTGIGAALMPYGILVACDMFYDKEKPIHWIKLTILMTVALEVHLLTALMYMAFLVPAWLYAIIKRENRRGILLNTLKAVLLTIFLTVNTLLPLYWMSKTNNLAPTATMRMLENAVHLKHTTVAFHPFRILTHNLRASLTFWLAYAFIAQVIYAIWTREESKANVVVSLYGGFWLLLASRLVEWDRITNHLPALARFIQFPSRFVCIAYPLLIVGLGLSFEHILHHKQKWVQIAAYASLGLLTFAAADCLVITLTSNAWAGYQNNVGRSRNTKFGEETQKTSSRKKKGKKKKKAMEDYGVYHPVKLDDRRKQALVDTNAATHAHDLQAFLDMTKKAIPDYLPVYKWDPEPDVPSHLYTYKWKQYYTMENSKITAAYRESVMNHNRNVKVKTVKHGLKLTWKAKKGKHKQQLPVITYKQSKLTVNGRVLTKYKRNRVGAPTVPEKTKGTNTAYLEFQTPFWIKLAIAVSLLGQFAAVVWGLLWRGGFFKKREEKK</sequence>
<evidence type="ECO:0000313" key="5">
    <source>
        <dbReference type="Proteomes" id="UP001054884"/>
    </source>
</evidence>
<feature type="transmembrane region" description="Helical" evidence="2">
    <location>
        <begin position="325"/>
        <end position="344"/>
    </location>
</feature>
<dbReference type="Pfam" id="PF10131">
    <property type="entry name" value="PTPS_related"/>
    <property type="match status" value="1"/>
</dbReference>
<evidence type="ECO:0000313" key="4">
    <source>
        <dbReference type="EMBL" id="GHN34530.1"/>
    </source>
</evidence>
<proteinExistence type="predicted"/>
<feature type="compositionally biased region" description="Basic residues" evidence="1">
    <location>
        <begin position="444"/>
        <end position="455"/>
    </location>
</feature>
<evidence type="ECO:0000256" key="2">
    <source>
        <dbReference type="SAM" id="Phobius"/>
    </source>
</evidence>
<feature type="transmembrane region" description="Helical" evidence="2">
    <location>
        <begin position="196"/>
        <end position="222"/>
    </location>
</feature>
<feature type="transmembrane region" description="Helical" evidence="2">
    <location>
        <begin position="137"/>
        <end position="155"/>
    </location>
</feature>
<dbReference type="InterPro" id="IPR018776">
    <property type="entry name" value="Membrane_prot_PTPS-rel_domain"/>
</dbReference>
<protein>
    <recommendedName>
        <fullName evidence="3">Membrane protein 6-pyruvoyl-tetrahydropterin synthase-related domain-containing protein</fullName>
    </recommendedName>
</protein>
<dbReference type="Proteomes" id="UP001054884">
    <property type="component" value="Unassembled WGS sequence"/>
</dbReference>
<feature type="transmembrane region" description="Helical" evidence="2">
    <location>
        <begin position="395"/>
        <end position="416"/>
    </location>
</feature>
<dbReference type="AlphaFoldDB" id="A0ABD0AHG8"/>
<comment type="caution">
    <text evidence="4">The sequence shown here is derived from an EMBL/GenBank/DDBJ whole genome shotgun (WGS) entry which is preliminary data.</text>
</comment>
<keyword evidence="2" id="KW-0812">Transmembrane</keyword>
<accession>A0ABD0AHG8</accession>
<feature type="transmembrane region" description="Helical" evidence="2">
    <location>
        <begin position="112"/>
        <end position="131"/>
    </location>
</feature>
<feature type="domain" description="Membrane protein 6-pyruvoyl-tetrahydropterin synthase-related" evidence="3">
    <location>
        <begin position="114"/>
        <end position="407"/>
    </location>
</feature>
<keyword evidence="2" id="KW-0472">Membrane</keyword>
<dbReference type="EMBL" id="BNHY01000054">
    <property type="protein sequence ID" value="GHN34530.1"/>
    <property type="molecule type" value="Genomic_DNA"/>
</dbReference>
<gene>
    <name evidence="4" type="ORF">ME791_16820</name>
</gene>
<evidence type="ECO:0000259" key="3">
    <source>
        <dbReference type="Pfam" id="PF10131"/>
    </source>
</evidence>
<reference evidence="4 5" key="1">
    <citation type="journal article" date="2022" name="J. Dairy Sci.">
        <title>Genetic diversity of Lactobacillus delbrueckii isolated from raw milk in Hokkaido, Japan.</title>
        <authorList>
            <person name="Tsuchihashi H."/>
            <person name="Ichikawa A."/>
            <person name="Takeda M."/>
            <person name="Koizumi A."/>
            <person name="Mizoguchi C."/>
            <person name="Ishida T."/>
            <person name="Kimura K."/>
        </authorList>
    </citation>
    <scope>NUCLEOTIDE SEQUENCE [LARGE SCALE GENOMIC DNA]</scope>
    <source>
        <strain evidence="4 5">ME-791</strain>
    </source>
</reference>
<feature type="transmembrane region" description="Helical" evidence="2">
    <location>
        <begin position="364"/>
        <end position="383"/>
    </location>
</feature>
<feature type="region of interest" description="Disordered" evidence="1">
    <location>
        <begin position="432"/>
        <end position="455"/>
    </location>
</feature>